<keyword evidence="3" id="KW-1185">Reference proteome</keyword>
<reference evidence="3" key="1">
    <citation type="journal article" date="2013" name="Nature">
        <title>Draft genome of the wheat A-genome progenitor Triticum urartu.</title>
        <authorList>
            <person name="Ling H.Q."/>
            <person name="Zhao S."/>
            <person name="Liu D."/>
            <person name="Wang J."/>
            <person name="Sun H."/>
            <person name="Zhang C."/>
            <person name="Fan H."/>
            <person name="Li D."/>
            <person name="Dong L."/>
            <person name="Tao Y."/>
            <person name="Gao C."/>
            <person name="Wu H."/>
            <person name="Li Y."/>
            <person name="Cui Y."/>
            <person name="Guo X."/>
            <person name="Zheng S."/>
            <person name="Wang B."/>
            <person name="Yu K."/>
            <person name="Liang Q."/>
            <person name="Yang W."/>
            <person name="Lou X."/>
            <person name="Chen J."/>
            <person name="Feng M."/>
            <person name="Jian J."/>
            <person name="Zhang X."/>
            <person name="Luo G."/>
            <person name="Jiang Y."/>
            <person name="Liu J."/>
            <person name="Wang Z."/>
            <person name="Sha Y."/>
            <person name="Zhang B."/>
            <person name="Wu H."/>
            <person name="Tang D."/>
            <person name="Shen Q."/>
            <person name="Xue P."/>
            <person name="Zou S."/>
            <person name="Wang X."/>
            <person name="Liu X."/>
            <person name="Wang F."/>
            <person name="Yang Y."/>
            <person name="An X."/>
            <person name="Dong Z."/>
            <person name="Zhang K."/>
            <person name="Zhang X."/>
            <person name="Luo M.C."/>
            <person name="Dvorak J."/>
            <person name="Tong Y."/>
            <person name="Wang J."/>
            <person name="Yang H."/>
            <person name="Li Z."/>
            <person name="Wang D."/>
            <person name="Zhang A."/>
            <person name="Wang J."/>
        </authorList>
    </citation>
    <scope>NUCLEOTIDE SEQUENCE</scope>
    <source>
        <strain evidence="3">cv. G1812</strain>
    </source>
</reference>
<evidence type="ECO:0000313" key="3">
    <source>
        <dbReference type="Proteomes" id="UP000015106"/>
    </source>
</evidence>
<reference evidence="2" key="2">
    <citation type="submission" date="2018-03" db="EMBL/GenBank/DDBJ databases">
        <title>The Triticum urartu genome reveals the dynamic nature of wheat genome evolution.</title>
        <authorList>
            <person name="Ling H."/>
            <person name="Ma B."/>
            <person name="Shi X."/>
            <person name="Liu H."/>
            <person name="Dong L."/>
            <person name="Sun H."/>
            <person name="Cao Y."/>
            <person name="Gao Q."/>
            <person name="Zheng S."/>
            <person name="Li Y."/>
            <person name="Yu Y."/>
            <person name="Du H."/>
            <person name="Qi M."/>
            <person name="Li Y."/>
            <person name="Yu H."/>
            <person name="Cui Y."/>
            <person name="Wang N."/>
            <person name="Chen C."/>
            <person name="Wu H."/>
            <person name="Zhao Y."/>
            <person name="Zhang J."/>
            <person name="Li Y."/>
            <person name="Zhou W."/>
            <person name="Zhang B."/>
            <person name="Hu W."/>
            <person name="Eijk M."/>
            <person name="Tang J."/>
            <person name="Witsenboer H."/>
            <person name="Zhao S."/>
            <person name="Li Z."/>
            <person name="Zhang A."/>
            <person name="Wang D."/>
            <person name="Liang C."/>
        </authorList>
    </citation>
    <scope>NUCLEOTIDE SEQUENCE [LARGE SCALE GENOMIC DNA]</scope>
    <source>
        <strain evidence="2">cv. G1812</strain>
    </source>
</reference>
<keyword evidence="1" id="KW-1133">Transmembrane helix</keyword>
<reference evidence="2" key="3">
    <citation type="submission" date="2022-06" db="UniProtKB">
        <authorList>
            <consortium name="EnsemblPlants"/>
        </authorList>
    </citation>
    <scope>IDENTIFICATION</scope>
</reference>
<protein>
    <submittedName>
        <fullName evidence="2">Uncharacterized protein</fullName>
    </submittedName>
</protein>
<dbReference type="EnsemblPlants" id="TuG1812G0700002095.01.T01">
    <property type="protein sequence ID" value="TuG1812G0700002095.01.T01"/>
    <property type="gene ID" value="TuG1812G0700002095.01"/>
</dbReference>
<organism evidence="2 3">
    <name type="scientific">Triticum urartu</name>
    <name type="common">Red wild einkorn</name>
    <name type="synonym">Crithodium urartu</name>
    <dbReference type="NCBI Taxonomy" id="4572"/>
    <lineage>
        <taxon>Eukaryota</taxon>
        <taxon>Viridiplantae</taxon>
        <taxon>Streptophyta</taxon>
        <taxon>Embryophyta</taxon>
        <taxon>Tracheophyta</taxon>
        <taxon>Spermatophyta</taxon>
        <taxon>Magnoliopsida</taxon>
        <taxon>Liliopsida</taxon>
        <taxon>Poales</taxon>
        <taxon>Poaceae</taxon>
        <taxon>BOP clade</taxon>
        <taxon>Pooideae</taxon>
        <taxon>Triticodae</taxon>
        <taxon>Triticeae</taxon>
        <taxon>Triticinae</taxon>
        <taxon>Triticum</taxon>
    </lineage>
</organism>
<keyword evidence="1" id="KW-0472">Membrane</keyword>
<evidence type="ECO:0000256" key="1">
    <source>
        <dbReference type="SAM" id="Phobius"/>
    </source>
</evidence>
<proteinExistence type="predicted"/>
<feature type="transmembrane region" description="Helical" evidence="1">
    <location>
        <begin position="15"/>
        <end position="37"/>
    </location>
</feature>
<sequence>MALALLSRRESRKDLWPRLITLLLLLYFKLLYSLLLLQDDGFQKMLVFDRTTPSSCLSNQASPPFDHPDIAHSILSCLH</sequence>
<name>A0A8R7V2S8_TRIUA</name>
<dbReference type="AlphaFoldDB" id="A0A8R7V2S8"/>
<accession>A0A8R7V2S8</accession>
<dbReference type="Gramene" id="TuG1812G0700002095.01.T01">
    <property type="protein sequence ID" value="TuG1812G0700002095.01.T01"/>
    <property type="gene ID" value="TuG1812G0700002095.01"/>
</dbReference>
<dbReference type="Proteomes" id="UP000015106">
    <property type="component" value="Chromosome 7"/>
</dbReference>
<keyword evidence="1" id="KW-0812">Transmembrane</keyword>
<evidence type="ECO:0000313" key="2">
    <source>
        <dbReference type="EnsemblPlants" id="TuG1812G0700002095.01.T01"/>
    </source>
</evidence>